<keyword evidence="3" id="KW-1185">Reference proteome</keyword>
<feature type="region of interest" description="Disordered" evidence="1">
    <location>
        <begin position="680"/>
        <end position="804"/>
    </location>
</feature>
<evidence type="ECO:0000313" key="2">
    <source>
        <dbReference type="EnsemblMetazoa" id="CJA01798b.1"/>
    </source>
</evidence>
<feature type="region of interest" description="Disordered" evidence="1">
    <location>
        <begin position="616"/>
        <end position="665"/>
    </location>
</feature>
<dbReference type="Proteomes" id="UP000005237">
    <property type="component" value="Unassembled WGS sequence"/>
</dbReference>
<dbReference type="AlphaFoldDB" id="A0A8R1HKE3"/>
<feature type="compositionally biased region" description="Acidic residues" evidence="1">
    <location>
        <begin position="737"/>
        <end position="768"/>
    </location>
</feature>
<organism evidence="2 3">
    <name type="scientific">Caenorhabditis japonica</name>
    <dbReference type="NCBI Taxonomy" id="281687"/>
    <lineage>
        <taxon>Eukaryota</taxon>
        <taxon>Metazoa</taxon>
        <taxon>Ecdysozoa</taxon>
        <taxon>Nematoda</taxon>
        <taxon>Chromadorea</taxon>
        <taxon>Rhabditida</taxon>
        <taxon>Rhabditina</taxon>
        <taxon>Rhabditomorpha</taxon>
        <taxon>Rhabditoidea</taxon>
        <taxon>Rhabditidae</taxon>
        <taxon>Peloderinae</taxon>
        <taxon>Caenorhabditis</taxon>
    </lineage>
</organism>
<accession>A0A8R1HKE3</accession>
<protein>
    <submittedName>
        <fullName evidence="2">Uncharacterized protein</fullName>
    </submittedName>
</protein>
<proteinExistence type="predicted"/>
<reference evidence="2" key="2">
    <citation type="submission" date="2022-06" db="UniProtKB">
        <authorList>
            <consortium name="EnsemblMetazoa"/>
        </authorList>
    </citation>
    <scope>IDENTIFICATION</scope>
    <source>
        <strain evidence="2">DF5081</strain>
    </source>
</reference>
<dbReference type="EnsemblMetazoa" id="CJA01798b.1">
    <property type="protein sequence ID" value="CJA01798b.1"/>
    <property type="gene ID" value="WBGene00121002"/>
</dbReference>
<evidence type="ECO:0000256" key="1">
    <source>
        <dbReference type="SAM" id="MobiDB-lite"/>
    </source>
</evidence>
<sequence>MHDELPVDIFRRIVAFSTTSRSILDLWRLNESAQHQVSKEVKKLSKKAPIRLDIQRFFRENNPFELEFYEIGDAEQKRRFHEKIRELARLLEQILEISGEFQIDNLTAEALGFQAEHDEQFMDRAPFMLQKKMMYILSKFNSSEISISTVFMRPSRVIRTFRNRFDTITALDLGNVKALSSLNLRSKVFPALVNLEKLAWSHANHTYLRKIPNKEKLRVLDVTCHIVGRPEWREFEFLQEFTSLERFYLGFTVPNKPTRFEMDILLNLYQSIWKFKMAPKNEQLLRNLPKIKELGFWNSPEKIFQLISKHSLSIDTLTFGSLSQNMTKLCSFDSILDSFFKFEQAEDLQPPEIGHLNMNLHAMPAVGLDYYLPNVMNYVNKLPCLKSVSLFVRCIFHAQMTSSWSLESNREKSSRRRPIFESNYTHFTFHSEGLCGLEDLDRQLPPSLESCTISLNLPPTRAGQKALQSVLKFISKLGSINDFPELVEFRVQILGVKCFEALTNAIHDSLGAHLTSISILATPQNVEKSAAKRLIREMPEFFPKARKFVISPEFLRLLIQDPSGADWQEKIRKLGRKAGFSMEKLILSTGNVEMAGSDGGRFVPRGEEPIDLLREDVENSEEEEEEEEVREDVEEYDDEDDVEDEEEDEMENTTIVYEEEEDELDGLERLLKKECDRRHKKYEKKQKRIAIEDDDDEDVENQNPEDEDDDDVVDWDKLDEEEEEEEDDEGHGNENGLFDDEAEEGEEEESDEDEEEEPEGEDLADSDDERLFISGPVSKKRRVAEQAKSAKRRKIIVSDDEDDD</sequence>
<reference evidence="3" key="1">
    <citation type="submission" date="2010-08" db="EMBL/GenBank/DDBJ databases">
        <authorList>
            <consortium name="Caenorhabditis japonica Sequencing Consortium"/>
            <person name="Wilson R.K."/>
        </authorList>
    </citation>
    <scope>NUCLEOTIDE SEQUENCE [LARGE SCALE GENOMIC DNA]</scope>
    <source>
        <strain evidence="3">DF5081</strain>
    </source>
</reference>
<feature type="compositionally biased region" description="Acidic residues" evidence="1">
    <location>
        <begin position="692"/>
        <end position="729"/>
    </location>
</feature>
<feature type="compositionally biased region" description="Acidic residues" evidence="1">
    <location>
        <begin position="618"/>
        <end position="665"/>
    </location>
</feature>
<name>A0A8R1HKE3_CAEJA</name>
<evidence type="ECO:0000313" key="3">
    <source>
        <dbReference type="Proteomes" id="UP000005237"/>
    </source>
</evidence>